<sequence>MASRSSRSGGREDSKESKPKKKKKDEALVKTLQHFDVFYSQPPPGLVQEEREKPEDCIPDEPENREAREFLAKAPTKGLWMPLGKEVKVMKCWRCKSYGHRTGDRECPLFISGNTQCEQFRFVHEDPMHDFIQQNKKEEREERIKQLQALLNSPSSDSDSSSSSSGNDARSNKCKRRHRSRSPHKSKKAKKSKKHKKHRK</sequence>
<evidence type="ECO:0008006" key="4">
    <source>
        <dbReference type="Google" id="ProtNLM"/>
    </source>
</evidence>
<feature type="region of interest" description="Disordered" evidence="1">
    <location>
        <begin position="1"/>
        <end position="26"/>
    </location>
</feature>
<accession>T1J279</accession>
<dbReference type="EnsemblMetazoa" id="SMAR007658-RA">
    <property type="protein sequence ID" value="SMAR007658-PA"/>
    <property type="gene ID" value="SMAR007658"/>
</dbReference>
<feature type="compositionally biased region" description="Basic and acidic residues" evidence="1">
    <location>
        <begin position="48"/>
        <end position="64"/>
    </location>
</feature>
<dbReference type="EMBL" id="JH431796">
    <property type="status" value="NOT_ANNOTATED_CDS"/>
    <property type="molecule type" value="Genomic_DNA"/>
</dbReference>
<keyword evidence="3" id="KW-1185">Reference proteome</keyword>
<dbReference type="HOGENOM" id="CLU_108306_0_0_1"/>
<feature type="compositionally biased region" description="Basic residues" evidence="1">
    <location>
        <begin position="172"/>
        <end position="200"/>
    </location>
</feature>
<proteinExistence type="predicted"/>
<dbReference type="PANTHER" id="PTHR35252:SF1">
    <property type="entry name" value="RETINITIS PIGMENTOSA 9 PROTEIN"/>
    <property type="match status" value="1"/>
</dbReference>
<feature type="compositionally biased region" description="Basic and acidic residues" evidence="1">
    <location>
        <begin position="135"/>
        <end position="145"/>
    </location>
</feature>
<dbReference type="Proteomes" id="UP000014500">
    <property type="component" value="Unassembled WGS sequence"/>
</dbReference>
<dbReference type="GO" id="GO:0008380">
    <property type="term" value="P:RNA splicing"/>
    <property type="evidence" value="ECO:0007669"/>
    <property type="project" value="InterPro"/>
</dbReference>
<feature type="compositionally biased region" description="Low complexity" evidence="1">
    <location>
        <begin position="153"/>
        <end position="165"/>
    </location>
</feature>
<dbReference type="InterPro" id="IPR034585">
    <property type="entry name" value="PAP-1"/>
</dbReference>
<feature type="region of interest" description="Disordered" evidence="1">
    <location>
        <begin position="135"/>
        <end position="200"/>
    </location>
</feature>
<dbReference type="PANTHER" id="PTHR35252">
    <property type="entry name" value="RETINITIS PIGMENTOSA 9 PROTEIN"/>
    <property type="match status" value="1"/>
</dbReference>
<reference evidence="3" key="1">
    <citation type="submission" date="2011-05" db="EMBL/GenBank/DDBJ databases">
        <authorList>
            <person name="Richards S.R."/>
            <person name="Qu J."/>
            <person name="Jiang H."/>
            <person name="Jhangiani S.N."/>
            <person name="Agravi P."/>
            <person name="Goodspeed R."/>
            <person name="Gross S."/>
            <person name="Mandapat C."/>
            <person name="Jackson L."/>
            <person name="Mathew T."/>
            <person name="Pu L."/>
            <person name="Thornton R."/>
            <person name="Saada N."/>
            <person name="Wilczek-Boney K.B."/>
            <person name="Lee S."/>
            <person name="Kovar C."/>
            <person name="Wu Y."/>
            <person name="Scherer S.E."/>
            <person name="Worley K.C."/>
            <person name="Muzny D.M."/>
            <person name="Gibbs R."/>
        </authorList>
    </citation>
    <scope>NUCLEOTIDE SEQUENCE</scope>
    <source>
        <strain evidence="3">Brora</strain>
    </source>
</reference>
<evidence type="ECO:0000256" key="1">
    <source>
        <dbReference type="SAM" id="MobiDB-lite"/>
    </source>
</evidence>
<dbReference type="STRING" id="126957.T1J279"/>
<dbReference type="eggNOG" id="KOG3794">
    <property type="taxonomic scope" value="Eukaryota"/>
</dbReference>
<dbReference type="PhylomeDB" id="T1J279"/>
<dbReference type="AlphaFoldDB" id="T1J279"/>
<name>T1J279_STRMM</name>
<evidence type="ECO:0000313" key="3">
    <source>
        <dbReference type="Proteomes" id="UP000014500"/>
    </source>
</evidence>
<protein>
    <recommendedName>
        <fullName evidence="4">Zinc knuckle domain-containing protein</fullName>
    </recommendedName>
</protein>
<feature type="region of interest" description="Disordered" evidence="1">
    <location>
        <begin position="39"/>
        <end position="64"/>
    </location>
</feature>
<organism evidence="2 3">
    <name type="scientific">Strigamia maritima</name>
    <name type="common">European centipede</name>
    <name type="synonym">Geophilus maritimus</name>
    <dbReference type="NCBI Taxonomy" id="126957"/>
    <lineage>
        <taxon>Eukaryota</taxon>
        <taxon>Metazoa</taxon>
        <taxon>Ecdysozoa</taxon>
        <taxon>Arthropoda</taxon>
        <taxon>Myriapoda</taxon>
        <taxon>Chilopoda</taxon>
        <taxon>Pleurostigmophora</taxon>
        <taxon>Geophilomorpha</taxon>
        <taxon>Linotaeniidae</taxon>
        <taxon>Strigamia</taxon>
    </lineage>
</organism>
<evidence type="ECO:0000313" key="2">
    <source>
        <dbReference type="EnsemblMetazoa" id="SMAR007658-PA"/>
    </source>
</evidence>
<reference evidence="2" key="2">
    <citation type="submission" date="2015-02" db="UniProtKB">
        <authorList>
            <consortium name="EnsemblMetazoa"/>
        </authorList>
    </citation>
    <scope>IDENTIFICATION</scope>
</reference>
<dbReference type="OMA" id="YEKDMRI"/>